<accession>A0A9W8V5Y7</accession>
<feature type="compositionally biased region" description="Low complexity" evidence="1">
    <location>
        <begin position="477"/>
        <end position="486"/>
    </location>
</feature>
<keyword evidence="3" id="KW-1185">Reference proteome</keyword>
<organism evidence="2 3">
    <name type="scientific">Fusarium falciforme</name>
    <dbReference type="NCBI Taxonomy" id="195108"/>
    <lineage>
        <taxon>Eukaryota</taxon>
        <taxon>Fungi</taxon>
        <taxon>Dikarya</taxon>
        <taxon>Ascomycota</taxon>
        <taxon>Pezizomycotina</taxon>
        <taxon>Sordariomycetes</taxon>
        <taxon>Hypocreomycetidae</taxon>
        <taxon>Hypocreales</taxon>
        <taxon>Nectriaceae</taxon>
        <taxon>Fusarium</taxon>
        <taxon>Fusarium solani species complex</taxon>
    </lineage>
</organism>
<feature type="compositionally biased region" description="Basic and acidic residues" evidence="1">
    <location>
        <begin position="491"/>
        <end position="504"/>
    </location>
</feature>
<feature type="compositionally biased region" description="Acidic residues" evidence="1">
    <location>
        <begin position="424"/>
        <end position="442"/>
    </location>
</feature>
<evidence type="ECO:0000313" key="2">
    <source>
        <dbReference type="EMBL" id="KAJ4194239.1"/>
    </source>
</evidence>
<name>A0A9W8V5Y7_9HYPO</name>
<comment type="caution">
    <text evidence="2">The sequence shown here is derived from an EMBL/GenBank/DDBJ whole genome shotgun (WGS) entry which is preliminary data.</text>
</comment>
<reference evidence="2" key="1">
    <citation type="submission" date="2022-09" db="EMBL/GenBank/DDBJ databases">
        <title>Fusarium specimens isolated from Avocado Roots.</title>
        <authorList>
            <person name="Stajich J."/>
            <person name="Roper C."/>
            <person name="Heimlech-Rivalta G."/>
        </authorList>
    </citation>
    <scope>NUCLEOTIDE SEQUENCE</scope>
    <source>
        <strain evidence="2">A02</strain>
    </source>
</reference>
<proteinExistence type="predicted"/>
<feature type="region of interest" description="Disordered" evidence="1">
    <location>
        <begin position="398"/>
        <end position="518"/>
    </location>
</feature>
<dbReference type="EMBL" id="JAOQAV010000005">
    <property type="protein sequence ID" value="KAJ4194239.1"/>
    <property type="molecule type" value="Genomic_DNA"/>
</dbReference>
<evidence type="ECO:0000313" key="3">
    <source>
        <dbReference type="Proteomes" id="UP001152087"/>
    </source>
</evidence>
<sequence>MDDLEPDFRVRVWRYTYKVEGHGGDPIFLNSPQESPDERHDTLVLRQINSDAENKVWVQEQASQHFKRHSDAPEGPLMDDAHGVIVRDGQAKMIPRQGERAATHDYKRGDRVWVERSLVPTHNIDNDENRVPVIDLESLRLFELPFDYICFVPQLSKRSETGEHHAAAVGSVLNTFQGKKKTKARIYFRWMAETPDKVSYVWLNKKDKHDLEEMSSYAKIQNLERKRRIFRNQWQALTKKLALLGLLMGDEVVPGAVDRLESSSDSDAGDLDLHWRTGPTASSCCNLDPCPAFNDPDLDLVASYIGGYQWMEHYHVQDDDLDECPRGPEHKGHCVLRDNRTRCAYATDRVPHTCCKLRVNPMLPGPDGDPDDVTLPLWETTAGDAYFVDATRNVRTRRELEDRDEIPPQLLQVEKEATRQDSMESGDEAEDADEDEADELVDDNATGEGSIEDDPMTDNSVDGDSMGDGSIEDDSLETSSLEENSTFINDTRNEPTRPRNEPTRPRNSPPDTQDGYGDTEMITEMTTTTNPLEEIPLPLEYPLAQAHTQQYAEPFYQPTYNMFPYAFLQNDPFGLAPPFDPTNVFDPLYPYAPQDPPV</sequence>
<evidence type="ECO:0000256" key="1">
    <source>
        <dbReference type="SAM" id="MobiDB-lite"/>
    </source>
</evidence>
<protein>
    <submittedName>
        <fullName evidence="2">Uncharacterized protein</fullName>
    </submittedName>
</protein>
<dbReference type="AlphaFoldDB" id="A0A9W8V5Y7"/>
<dbReference type="Proteomes" id="UP001152087">
    <property type="component" value="Unassembled WGS sequence"/>
</dbReference>
<feature type="compositionally biased region" description="Basic and acidic residues" evidence="1">
    <location>
        <begin position="413"/>
        <end position="422"/>
    </location>
</feature>
<gene>
    <name evidence="2" type="ORF">NW755_003000</name>
</gene>